<comment type="similarity">
    <text evidence="3">Belongs to the SNF8 family.</text>
</comment>
<evidence type="ECO:0008006" key="11">
    <source>
        <dbReference type="Google" id="ProtNLM"/>
    </source>
</evidence>
<dbReference type="PANTHER" id="PTHR12806:SF0">
    <property type="entry name" value="VACUOLAR-SORTING PROTEIN SNF8"/>
    <property type="match status" value="1"/>
</dbReference>
<name>A0A6U1TXW5_9EUKA</name>
<dbReference type="InterPro" id="IPR016689">
    <property type="entry name" value="ESCRT-2_cplx_Snf8"/>
</dbReference>
<dbReference type="InterPro" id="IPR040608">
    <property type="entry name" value="Snf8/Vps36"/>
</dbReference>
<accession>A0A6U1TXW5</accession>
<keyword evidence="5" id="KW-0963">Cytoplasm</keyword>
<organism evidence="9">
    <name type="scientific">Vannella robusta</name>
    <dbReference type="NCBI Taxonomy" id="1487602"/>
    <lineage>
        <taxon>Eukaryota</taxon>
        <taxon>Amoebozoa</taxon>
        <taxon>Discosea</taxon>
        <taxon>Flabellinia</taxon>
        <taxon>Vannellidae</taxon>
        <taxon>Vannella</taxon>
    </lineage>
</organism>
<keyword evidence="7" id="KW-0653">Protein transport</keyword>
<dbReference type="Gene3D" id="1.10.10.10">
    <property type="entry name" value="Winged helix-like DNA-binding domain superfamily/Winged helix DNA-binding domain"/>
    <property type="match status" value="2"/>
</dbReference>
<evidence type="ECO:0000256" key="7">
    <source>
        <dbReference type="ARBA" id="ARBA00022927"/>
    </source>
</evidence>
<dbReference type="PANTHER" id="PTHR12806">
    <property type="entry name" value="EAP30 SUBUNIT OF ELL COMPLEX"/>
    <property type="match status" value="1"/>
</dbReference>
<dbReference type="EMBL" id="HBKP01008094">
    <property type="protein sequence ID" value="CAE2212546.1"/>
    <property type="molecule type" value="Transcribed_RNA"/>
</dbReference>
<reference evidence="9" key="1">
    <citation type="submission" date="2021-01" db="EMBL/GenBank/DDBJ databases">
        <authorList>
            <person name="Corre E."/>
            <person name="Pelletier E."/>
            <person name="Niang G."/>
            <person name="Scheremetjew M."/>
            <person name="Finn R."/>
            <person name="Kale V."/>
            <person name="Holt S."/>
            <person name="Cochrane G."/>
            <person name="Meng A."/>
            <person name="Brown T."/>
            <person name="Cohen L."/>
        </authorList>
    </citation>
    <scope>NUCLEOTIDE SEQUENCE</scope>
    <source>
        <strain evidence="9">DIVA3 518/3/11/1/6</strain>
    </source>
</reference>
<dbReference type="InterPro" id="IPR036388">
    <property type="entry name" value="WH-like_DNA-bd_sf"/>
</dbReference>
<keyword evidence="4" id="KW-0813">Transport</keyword>
<evidence type="ECO:0000256" key="8">
    <source>
        <dbReference type="ARBA" id="ARBA00023136"/>
    </source>
</evidence>
<dbReference type="GO" id="GO:0000814">
    <property type="term" value="C:ESCRT II complex"/>
    <property type="evidence" value="ECO:0007669"/>
    <property type="project" value="InterPro"/>
</dbReference>
<evidence type="ECO:0000313" key="9">
    <source>
        <dbReference type="EMBL" id="CAE2212544.1"/>
    </source>
</evidence>
<evidence type="ECO:0000256" key="3">
    <source>
        <dbReference type="ARBA" id="ARBA00009834"/>
    </source>
</evidence>
<proteinExistence type="inferred from homology"/>
<evidence type="ECO:0000256" key="4">
    <source>
        <dbReference type="ARBA" id="ARBA00022448"/>
    </source>
</evidence>
<sequence>MREQARTGGLMLLPNLQEHLQQLRGKKSNRISKNDIELAIKKMRALGNGFDIIKIGSKKLVQSIPYELSTDHMTVMALAQDSHYVTASQLQEAGWTKDRIRITLNQLLGEGMVWVDDQASEREYWFPSLLSE</sequence>
<dbReference type="GO" id="GO:0043328">
    <property type="term" value="P:protein transport to vacuole involved in ubiquitin-dependent protein catabolic process via the multivesicular body sorting pathway"/>
    <property type="evidence" value="ECO:0007669"/>
    <property type="project" value="TreeGrafter"/>
</dbReference>
<keyword evidence="6" id="KW-0967">Endosome</keyword>
<evidence type="ECO:0000256" key="2">
    <source>
        <dbReference type="ARBA" id="ARBA00004496"/>
    </source>
</evidence>
<dbReference type="SUPFAM" id="SSF46785">
    <property type="entry name" value="Winged helix' DNA-binding domain"/>
    <property type="match status" value="2"/>
</dbReference>
<comment type="subcellular location">
    <subcellularLocation>
        <location evidence="2">Cytoplasm</location>
    </subcellularLocation>
    <subcellularLocation>
        <location evidence="1">Endosome membrane</location>
        <topology evidence="1">Peripheral membrane protein</topology>
    </subcellularLocation>
</comment>
<keyword evidence="8" id="KW-0472">Membrane</keyword>
<evidence type="ECO:0000256" key="6">
    <source>
        <dbReference type="ARBA" id="ARBA00022753"/>
    </source>
</evidence>
<gene>
    <name evidence="9" type="ORF">VSP0166_LOCUS5784</name>
    <name evidence="10" type="ORF">VSP0166_LOCUS5785</name>
</gene>
<evidence type="ECO:0000256" key="5">
    <source>
        <dbReference type="ARBA" id="ARBA00022490"/>
    </source>
</evidence>
<dbReference type="EMBL" id="HBKP01008093">
    <property type="protein sequence ID" value="CAE2212544.1"/>
    <property type="molecule type" value="Transcribed_RNA"/>
</dbReference>
<dbReference type="FunFam" id="1.10.10.10:FF:000397">
    <property type="entry name" value="Vacuolar-sorting protein SNF8"/>
    <property type="match status" value="1"/>
</dbReference>
<dbReference type="InterPro" id="IPR036390">
    <property type="entry name" value="WH_DNA-bd_sf"/>
</dbReference>
<dbReference type="Pfam" id="PF04157">
    <property type="entry name" value="EAP30"/>
    <property type="match status" value="1"/>
</dbReference>
<protein>
    <recommendedName>
        <fullName evidence="11">Vacuolar-sorting protein SNF8</fullName>
    </recommendedName>
</protein>
<evidence type="ECO:0000313" key="10">
    <source>
        <dbReference type="EMBL" id="CAE2212546.1"/>
    </source>
</evidence>
<evidence type="ECO:0000256" key="1">
    <source>
        <dbReference type="ARBA" id="ARBA00004481"/>
    </source>
</evidence>
<dbReference type="AlphaFoldDB" id="A0A6U1TXW5"/>